<feature type="compositionally biased region" description="Basic and acidic residues" evidence="1">
    <location>
        <begin position="198"/>
        <end position="207"/>
    </location>
</feature>
<feature type="compositionally biased region" description="Polar residues" evidence="1">
    <location>
        <begin position="363"/>
        <end position="374"/>
    </location>
</feature>
<feature type="region of interest" description="Disordered" evidence="1">
    <location>
        <begin position="1"/>
        <end position="184"/>
    </location>
</feature>
<name>A0A7S3V2D8_9STRA</name>
<feature type="compositionally biased region" description="Pro residues" evidence="1">
    <location>
        <begin position="562"/>
        <end position="571"/>
    </location>
</feature>
<feature type="region of interest" description="Disordered" evidence="1">
    <location>
        <begin position="427"/>
        <end position="672"/>
    </location>
</feature>
<evidence type="ECO:0000256" key="1">
    <source>
        <dbReference type="SAM" id="MobiDB-lite"/>
    </source>
</evidence>
<feature type="compositionally biased region" description="Basic and acidic residues" evidence="1">
    <location>
        <begin position="626"/>
        <end position="643"/>
    </location>
</feature>
<evidence type="ECO:0000313" key="2">
    <source>
        <dbReference type="EMBL" id="CAE0447182.1"/>
    </source>
</evidence>
<gene>
    <name evidence="2" type="ORF">ASTO00021_LOCUS17162</name>
</gene>
<protein>
    <submittedName>
        <fullName evidence="2">Uncharacterized protein</fullName>
    </submittedName>
</protein>
<feature type="compositionally biased region" description="Basic and acidic residues" evidence="1">
    <location>
        <begin position="572"/>
        <end position="583"/>
    </location>
</feature>
<reference evidence="2" key="1">
    <citation type="submission" date="2021-01" db="EMBL/GenBank/DDBJ databases">
        <authorList>
            <person name="Corre E."/>
            <person name="Pelletier E."/>
            <person name="Niang G."/>
            <person name="Scheremetjew M."/>
            <person name="Finn R."/>
            <person name="Kale V."/>
            <person name="Holt S."/>
            <person name="Cochrane G."/>
            <person name="Meng A."/>
            <person name="Brown T."/>
            <person name="Cohen L."/>
        </authorList>
    </citation>
    <scope>NUCLEOTIDE SEQUENCE</scope>
    <source>
        <strain evidence="2">GSBS06</strain>
    </source>
</reference>
<feature type="compositionally biased region" description="Basic and acidic residues" evidence="1">
    <location>
        <begin position="160"/>
        <end position="169"/>
    </location>
</feature>
<feature type="compositionally biased region" description="Polar residues" evidence="1">
    <location>
        <begin position="118"/>
        <end position="130"/>
    </location>
</feature>
<feature type="compositionally biased region" description="Basic and acidic residues" evidence="1">
    <location>
        <begin position="377"/>
        <end position="396"/>
    </location>
</feature>
<accession>A0A7S3V2D8</accession>
<feature type="region of interest" description="Disordered" evidence="1">
    <location>
        <begin position="318"/>
        <end position="347"/>
    </location>
</feature>
<sequence>MASEPEPSVPVDAEDKEKDTVDMNAASATESDEKFENKIEESAEFATDAWNEMDIPAQNENENEEDDENKPHPAESTEIVGGGTPKETERESATANIGSAETKDEATVEEVDIDMEKVQTTIDATNNGTVTEAVKGDTSKAVEDEPKLEDSISDTNAEVVNERVSKPIEEDASASKPDDDVNESFTKTLNNELNTVLEKVKHGHEHDTDGDEAEALDSVSEKKQQQQKKSASPCMNFALDMKADFGVCVCGHKRVAHEPEAFAQQKPGIPIAASHGEFKTNVSKIDCETYVVDMNAEKFGTCKCGQPKNLHSEQALENRTSSKSKHFQAKFEQKQSNPPPIPNRPIKQTEKFTSARHMYLQQKSSNTGDSSFWSSGRKLDEKQIEGSTENDKEKAFARQPSSGFDIPASGRAVVNPMLMSELNNKLGIKLKQEPIQFSSQENKRERNEIEPEGVPTVDSAERDVGNVANDAPTNSADIPVEGTDIQDDSNEQNTGGDKLPGEGPGDMVDEKLSSEEPVEELNDDANKQEKDSADTPKAEPESRIETSQEPIEKVEEVKEPAPESPPPLPPKPSREREPNKENPEEAGSGESEDDSEMQDFGKEPESIPAVEEAAQAKPETPEPEMNDYHANMDEDTNDKEPELAQKVNYEPKGAAEPECEPPKIPPNEEPPAANVKKLSLWQRLLRALTCGASQAKAMESAQKSGTHL</sequence>
<feature type="compositionally biased region" description="Basic and acidic residues" evidence="1">
    <location>
        <begin position="134"/>
        <end position="150"/>
    </location>
</feature>
<organism evidence="2">
    <name type="scientific">Aplanochytrium stocchinoi</name>
    <dbReference type="NCBI Taxonomy" id="215587"/>
    <lineage>
        <taxon>Eukaryota</taxon>
        <taxon>Sar</taxon>
        <taxon>Stramenopiles</taxon>
        <taxon>Bigyra</taxon>
        <taxon>Labyrinthulomycetes</taxon>
        <taxon>Thraustochytrida</taxon>
        <taxon>Thraustochytriidae</taxon>
        <taxon>Aplanochytrium</taxon>
    </lineage>
</organism>
<feature type="compositionally biased region" description="Basic and acidic residues" evidence="1">
    <location>
        <begin position="524"/>
        <end position="561"/>
    </location>
</feature>
<feature type="compositionally biased region" description="Basic and acidic residues" evidence="1">
    <location>
        <begin position="31"/>
        <end position="41"/>
    </location>
</feature>
<feature type="region of interest" description="Disordered" evidence="1">
    <location>
        <begin position="197"/>
        <end position="230"/>
    </location>
</feature>
<dbReference type="AlphaFoldDB" id="A0A7S3V2D8"/>
<proteinExistence type="predicted"/>
<feature type="region of interest" description="Disordered" evidence="1">
    <location>
        <begin position="363"/>
        <end position="408"/>
    </location>
</feature>
<dbReference type="EMBL" id="HBIN01022330">
    <property type="protein sequence ID" value="CAE0447182.1"/>
    <property type="molecule type" value="Transcribed_RNA"/>
</dbReference>